<accession>A0A0U2X7T5</accession>
<dbReference type="STRING" id="118060.ATZ35_07270"/>
<dbReference type="Gene3D" id="1.20.144.10">
    <property type="entry name" value="Phosphatidic acid phosphatase type 2/haloperoxidase"/>
    <property type="match status" value="1"/>
</dbReference>
<dbReference type="InterPro" id="IPR036938">
    <property type="entry name" value="PAP2/HPO_sf"/>
</dbReference>
<name>A0A0U2X7T5_9ENTE</name>
<feature type="transmembrane region" description="Helical" evidence="1">
    <location>
        <begin position="80"/>
        <end position="103"/>
    </location>
</feature>
<dbReference type="RefSeq" id="WP_208930172.1">
    <property type="nucleotide sequence ID" value="NZ_CP013655.1"/>
</dbReference>
<evidence type="ECO:0000313" key="3">
    <source>
        <dbReference type="EMBL" id="ALS36967.1"/>
    </source>
</evidence>
<sequence>MNFIKEKRELSIVACLGILLLIGGIWDKQISQGIMNQGSLFGTFFQNYGLIFPGIILFMSTQIFIYYAKKSNLPGFGKGSIYFIAIIAGLYQIWQMIKIMLFYTVTSLNNRQQNQPLGAANNDGGGAMSFPNWFFPALVILSVLTFAVGCMLCNRWLKGKNRQELNGLVLIGLGAIVAVYAANTIVDVMKTFWGRFRPYELQSNWAEYTNWWSINGANGHKSFPSGHSEQAWLALYLPLFVDPLKKKKRQIIMILASVFGCFVAFSRVRIGAHFLSDVAVGSVIAIFVIYVVSRLLNQRLDGESLSE</sequence>
<protein>
    <recommendedName>
        <fullName evidence="2">Phosphatidic acid phosphatase type 2/haloperoxidase domain-containing protein</fullName>
    </recommendedName>
</protein>
<reference evidence="4" key="1">
    <citation type="submission" date="2015-12" db="EMBL/GenBank/DDBJ databases">
        <authorList>
            <person name="Lauer A."/>
            <person name="Humrighouse B."/>
            <person name="Loparev V."/>
            <person name="Shewmaker P.L."/>
            <person name="Whitney A.M."/>
            <person name="McLaughlin R.W."/>
        </authorList>
    </citation>
    <scope>NUCLEOTIDE SEQUENCE [LARGE SCALE GENOMIC DNA]</scope>
    <source>
        <strain evidence="4">LMG 26678</strain>
    </source>
</reference>
<keyword evidence="1" id="KW-0472">Membrane</keyword>
<dbReference type="InterPro" id="IPR000326">
    <property type="entry name" value="PAP2/HPO"/>
</dbReference>
<keyword evidence="4" id="KW-1185">Reference proteome</keyword>
<feature type="domain" description="Phosphatidic acid phosphatase type 2/haloperoxidase" evidence="2">
    <location>
        <begin position="171"/>
        <end position="293"/>
    </location>
</feature>
<organism evidence="3 4">
    <name type="scientific">Enterococcus rotai</name>
    <dbReference type="NCBI Taxonomy" id="118060"/>
    <lineage>
        <taxon>Bacteria</taxon>
        <taxon>Bacillati</taxon>
        <taxon>Bacillota</taxon>
        <taxon>Bacilli</taxon>
        <taxon>Lactobacillales</taxon>
        <taxon>Enterococcaceae</taxon>
        <taxon>Enterococcus</taxon>
    </lineage>
</organism>
<gene>
    <name evidence="3" type="ORF">ATZ35_07270</name>
</gene>
<feature type="transmembrane region" description="Helical" evidence="1">
    <location>
        <begin position="250"/>
        <end position="266"/>
    </location>
</feature>
<dbReference type="SUPFAM" id="SSF48317">
    <property type="entry name" value="Acid phosphatase/Vanadium-dependent haloperoxidase"/>
    <property type="match status" value="1"/>
</dbReference>
<dbReference type="EMBL" id="CP013655">
    <property type="protein sequence ID" value="ALS36967.1"/>
    <property type="molecule type" value="Genomic_DNA"/>
</dbReference>
<dbReference type="PANTHER" id="PTHR14969:SF13">
    <property type="entry name" value="AT30094P"/>
    <property type="match status" value="1"/>
</dbReference>
<evidence type="ECO:0000256" key="1">
    <source>
        <dbReference type="SAM" id="Phobius"/>
    </source>
</evidence>
<proteinExistence type="predicted"/>
<evidence type="ECO:0000259" key="2">
    <source>
        <dbReference type="SMART" id="SM00014"/>
    </source>
</evidence>
<keyword evidence="1" id="KW-1133">Transmembrane helix</keyword>
<feature type="transmembrane region" description="Helical" evidence="1">
    <location>
        <begin position="278"/>
        <end position="296"/>
    </location>
</feature>
<feature type="transmembrane region" description="Helical" evidence="1">
    <location>
        <begin position="51"/>
        <end position="68"/>
    </location>
</feature>
<dbReference type="PANTHER" id="PTHR14969">
    <property type="entry name" value="SPHINGOSINE-1-PHOSPHATE PHOSPHOHYDROLASE"/>
    <property type="match status" value="1"/>
</dbReference>
<keyword evidence="1" id="KW-0812">Transmembrane</keyword>
<dbReference type="Pfam" id="PF01569">
    <property type="entry name" value="PAP2"/>
    <property type="match status" value="1"/>
</dbReference>
<dbReference type="Proteomes" id="UP000067523">
    <property type="component" value="Chromosome"/>
</dbReference>
<dbReference type="KEGG" id="erx:ATZ35_07270"/>
<dbReference type="AlphaFoldDB" id="A0A0U2X7T5"/>
<feature type="transmembrane region" description="Helical" evidence="1">
    <location>
        <begin position="165"/>
        <end position="186"/>
    </location>
</feature>
<evidence type="ECO:0000313" key="4">
    <source>
        <dbReference type="Proteomes" id="UP000067523"/>
    </source>
</evidence>
<dbReference type="SMART" id="SM00014">
    <property type="entry name" value="acidPPc"/>
    <property type="match status" value="1"/>
</dbReference>
<feature type="transmembrane region" description="Helical" evidence="1">
    <location>
        <begin position="133"/>
        <end position="153"/>
    </location>
</feature>